<name>A0A3P7LZ99_DIBLA</name>
<sequence length="264" mass="29848">MEQNNIDFRQLIAAKLSLKDLEKVQEHITLAEVHFPSFMRPFSAYQAKLREIARLNGLAILPKREPVKTPVEPPPLPEVVEIVKDVTRTGPAKPKSDRQKGNPKGVREINTPNVGKPVSRRAQKVIEPPVDEDDIRLQQCSRLLKNLKSLALLPVDAMPHNQQFAFHTPEHREIVDITPNDVIPRPSMLEGSEETSWKPATAYLDFKQNEQTSPFARNPRVCGCSLFLYGRLSSNRQFTPAEGDAVLPVVLELDLRHPILDTMH</sequence>
<feature type="region of interest" description="Disordered" evidence="1">
    <location>
        <begin position="86"/>
        <end position="115"/>
    </location>
</feature>
<gene>
    <name evidence="2" type="ORF">DILT_LOCUS11219</name>
</gene>
<dbReference type="EMBL" id="UYRU01062335">
    <property type="protein sequence ID" value="VDN15388.1"/>
    <property type="molecule type" value="Genomic_DNA"/>
</dbReference>
<dbReference type="AlphaFoldDB" id="A0A3P7LZ99"/>
<reference evidence="2 3" key="1">
    <citation type="submission" date="2018-11" db="EMBL/GenBank/DDBJ databases">
        <authorList>
            <consortium name="Pathogen Informatics"/>
        </authorList>
    </citation>
    <scope>NUCLEOTIDE SEQUENCE [LARGE SCALE GENOMIC DNA]</scope>
</reference>
<dbReference type="Proteomes" id="UP000281553">
    <property type="component" value="Unassembled WGS sequence"/>
</dbReference>
<evidence type="ECO:0000256" key="1">
    <source>
        <dbReference type="SAM" id="MobiDB-lite"/>
    </source>
</evidence>
<evidence type="ECO:0000313" key="3">
    <source>
        <dbReference type="Proteomes" id="UP000281553"/>
    </source>
</evidence>
<proteinExistence type="predicted"/>
<accession>A0A3P7LZ99</accession>
<keyword evidence="3" id="KW-1185">Reference proteome</keyword>
<protein>
    <submittedName>
        <fullName evidence="2">Uncharacterized protein</fullName>
    </submittedName>
</protein>
<organism evidence="2 3">
    <name type="scientific">Dibothriocephalus latus</name>
    <name type="common">Fish tapeworm</name>
    <name type="synonym">Diphyllobothrium latum</name>
    <dbReference type="NCBI Taxonomy" id="60516"/>
    <lineage>
        <taxon>Eukaryota</taxon>
        <taxon>Metazoa</taxon>
        <taxon>Spiralia</taxon>
        <taxon>Lophotrochozoa</taxon>
        <taxon>Platyhelminthes</taxon>
        <taxon>Cestoda</taxon>
        <taxon>Eucestoda</taxon>
        <taxon>Diphyllobothriidea</taxon>
        <taxon>Diphyllobothriidae</taxon>
        <taxon>Dibothriocephalus</taxon>
    </lineage>
</organism>
<dbReference type="OrthoDB" id="449345at2759"/>
<evidence type="ECO:0000313" key="2">
    <source>
        <dbReference type="EMBL" id="VDN15388.1"/>
    </source>
</evidence>